<evidence type="ECO:0000256" key="1">
    <source>
        <dbReference type="SAM" id="MobiDB-lite"/>
    </source>
</evidence>
<name>A0ABV0M370_9HYPH</name>
<gene>
    <name evidence="2" type="ORF">ABK249_11135</name>
</gene>
<sequence length="92" mass="10700">MVFSFIWDPWHSKPDARAFLVAWIVGRNSRKKARRTDKKNAGHEGPQSVAAYTDADAKRQDDGFARLKNRYNKIKGLHVWFYDTTIYRGGIE</sequence>
<organism evidence="2 3">
    <name type="scientific">Neorhizobium phenanthreniclasticum</name>
    <dbReference type="NCBI Taxonomy" id="3157917"/>
    <lineage>
        <taxon>Bacteria</taxon>
        <taxon>Pseudomonadati</taxon>
        <taxon>Pseudomonadota</taxon>
        <taxon>Alphaproteobacteria</taxon>
        <taxon>Hyphomicrobiales</taxon>
        <taxon>Rhizobiaceae</taxon>
        <taxon>Rhizobium/Agrobacterium group</taxon>
        <taxon>Neorhizobium</taxon>
    </lineage>
</organism>
<dbReference type="EMBL" id="JBEAAL010000006">
    <property type="protein sequence ID" value="MEQ1405485.1"/>
    <property type="molecule type" value="Genomic_DNA"/>
</dbReference>
<evidence type="ECO:0008006" key="4">
    <source>
        <dbReference type="Google" id="ProtNLM"/>
    </source>
</evidence>
<reference evidence="2 3" key="1">
    <citation type="submission" date="2024-05" db="EMBL/GenBank/DDBJ databases">
        <title>Neorhizobium sp. Rsf11, a plant growth promoting and heavy metal resistant PAH-degrader.</title>
        <authorList>
            <person name="Golubev S.N."/>
            <person name="Muratova A.Y."/>
            <person name="Markelova M.I."/>
        </authorList>
    </citation>
    <scope>NUCLEOTIDE SEQUENCE [LARGE SCALE GENOMIC DNA]</scope>
    <source>
        <strain evidence="2 3">Rsf11</strain>
    </source>
</reference>
<protein>
    <recommendedName>
        <fullName evidence="4">Transposase</fullName>
    </recommendedName>
</protein>
<keyword evidence="3" id="KW-1185">Reference proteome</keyword>
<dbReference type="Proteomes" id="UP001496627">
    <property type="component" value="Unassembled WGS sequence"/>
</dbReference>
<dbReference type="RefSeq" id="WP_227702429.1">
    <property type="nucleotide sequence ID" value="NZ_JBEAAL010000006.1"/>
</dbReference>
<evidence type="ECO:0000313" key="3">
    <source>
        <dbReference type="Proteomes" id="UP001496627"/>
    </source>
</evidence>
<proteinExistence type="predicted"/>
<evidence type="ECO:0000313" key="2">
    <source>
        <dbReference type="EMBL" id="MEQ1405485.1"/>
    </source>
</evidence>
<feature type="region of interest" description="Disordered" evidence="1">
    <location>
        <begin position="29"/>
        <end position="55"/>
    </location>
</feature>
<accession>A0ABV0M370</accession>
<comment type="caution">
    <text evidence="2">The sequence shown here is derived from an EMBL/GenBank/DDBJ whole genome shotgun (WGS) entry which is preliminary data.</text>
</comment>